<keyword evidence="5 15" id="KW-0808">Transferase</keyword>
<evidence type="ECO:0000256" key="4">
    <source>
        <dbReference type="ARBA" id="ARBA00022603"/>
    </source>
</evidence>
<dbReference type="InterPro" id="IPR024026">
    <property type="entry name" value="3'-RNA_MeTfrase_Hen1_bac"/>
</dbReference>
<feature type="domain" description="Hen1 N-terminal" evidence="14">
    <location>
        <begin position="1"/>
        <end position="248"/>
    </location>
</feature>
<dbReference type="AlphaFoldDB" id="A0A365YKM9"/>
<accession>A0A365YKM9</accession>
<dbReference type="Gene3D" id="3.30.1610.20">
    <property type="entry name" value="Hen1, N-terminal domain"/>
    <property type="match status" value="1"/>
</dbReference>
<evidence type="ECO:0000256" key="2">
    <source>
        <dbReference type="ARBA" id="ARBA00009026"/>
    </source>
</evidence>
<evidence type="ECO:0000256" key="12">
    <source>
        <dbReference type="ARBA" id="ARBA00048418"/>
    </source>
</evidence>
<evidence type="ECO:0000256" key="5">
    <source>
        <dbReference type="ARBA" id="ARBA00022679"/>
    </source>
</evidence>
<keyword evidence="8" id="KW-0460">Magnesium</keyword>
<evidence type="ECO:0000313" key="15">
    <source>
        <dbReference type="EMBL" id="RBM02603.1"/>
    </source>
</evidence>
<dbReference type="NCBIfam" id="TIGR04074">
    <property type="entry name" value="bacter_Hen1"/>
    <property type="match status" value="1"/>
</dbReference>
<dbReference type="PANTHER" id="PTHR21404:SF3">
    <property type="entry name" value="SMALL RNA 2'-O-METHYLTRANSFERASE"/>
    <property type="match status" value="1"/>
</dbReference>
<evidence type="ECO:0000256" key="1">
    <source>
        <dbReference type="ARBA" id="ARBA00001946"/>
    </source>
</evidence>
<dbReference type="GO" id="GO:0090486">
    <property type="term" value="F:small RNA 2'-O-methyltransferase activity"/>
    <property type="evidence" value="ECO:0007669"/>
    <property type="project" value="UniProtKB-EC"/>
</dbReference>
<evidence type="ECO:0000256" key="11">
    <source>
        <dbReference type="ARBA" id="ARBA00035025"/>
    </source>
</evidence>
<evidence type="ECO:0000256" key="9">
    <source>
        <dbReference type="ARBA" id="ARBA00022884"/>
    </source>
</evidence>
<sequence>MLLTITLESAPGSGIDATALSHLLRKHPGKVQSFDLAVGQAHVFYPEYSKQRATAALLLEVDPVGLVRSKRFRGDAGALDYYVNDRPYAASSLMSVALGKVLRSAMTGTSESYPELAAAPLPLRFELPVLSTRGHAGRDLAKRLFAPLGWNVEQTPIALDEQHPHWGDSQYSALALSGEVRLDLALRQLYVLLPVLDDSKHYWVNDDEAEKLARQGEGWLEDHPDRELIARRYLAHQKDLVALAEARMDPPAVPEATADPGISEQAGGEAAVPLRVQRAMDVIAALKEHGAHRVVDLGCGPGALLRRLQADPFFTRIVGADVSARSLEQAAAALRLEERTDEQQERISLLHSSAVYRDDRLAGYDALVLMEVIEHVDASRLPALQDAVFAGAAPRMVVMTTPNVEYNSKYPDLEHGSLRHDDHRFEWTRAEFQTWAGAAATDYGYAVEFRGIGPVDGSAGTPTQMAIFRKDAA</sequence>
<protein>
    <recommendedName>
        <fullName evidence="3">Small RNA 2'-O-methyltransferase</fullName>
        <ecNumber evidence="11">2.1.1.386</ecNumber>
    </recommendedName>
</protein>
<name>A0A365YKM9_9MICC</name>
<dbReference type="GO" id="GO:0031047">
    <property type="term" value="P:regulatory ncRNA-mediated gene silencing"/>
    <property type="evidence" value="ECO:0007669"/>
    <property type="project" value="UniProtKB-KW"/>
</dbReference>
<dbReference type="PANTHER" id="PTHR21404">
    <property type="entry name" value="HEN1"/>
    <property type="match status" value="1"/>
</dbReference>
<comment type="similarity">
    <text evidence="2">Belongs to the methyltransferase superfamily. HEN1 family.</text>
</comment>
<dbReference type="Pfam" id="PF12623">
    <property type="entry name" value="Hen1_L"/>
    <property type="match status" value="1"/>
</dbReference>
<evidence type="ECO:0000256" key="10">
    <source>
        <dbReference type="ARBA" id="ARBA00023158"/>
    </source>
</evidence>
<dbReference type="InterPro" id="IPR026610">
    <property type="entry name" value="Hen1"/>
</dbReference>
<gene>
    <name evidence="15" type="ORF">C1H84_03970</name>
</gene>
<keyword evidence="10" id="KW-0943">RNA-mediated gene silencing</keyword>
<evidence type="ECO:0000256" key="8">
    <source>
        <dbReference type="ARBA" id="ARBA00022842"/>
    </source>
</evidence>
<keyword evidence="4 15" id="KW-0489">Methyltransferase</keyword>
<dbReference type="SUPFAM" id="SSF53335">
    <property type="entry name" value="S-adenosyl-L-methionine-dependent methyltransferases"/>
    <property type="match status" value="1"/>
</dbReference>
<proteinExistence type="inferred from homology"/>
<keyword evidence="7" id="KW-0479">Metal-binding</keyword>
<organism evidence="15 16">
    <name type="scientific">Glutamicibacter soli</name>
    <dbReference type="NCBI Taxonomy" id="453836"/>
    <lineage>
        <taxon>Bacteria</taxon>
        <taxon>Bacillati</taxon>
        <taxon>Actinomycetota</taxon>
        <taxon>Actinomycetes</taxon>
        <taxon>Micrococcales</taxon>
        <taxon>Micrococcaceae</taxon>
        <taxon>Glutamicibacter</taxon>
    </lineage>
</organism>
<comment type="cofactor">
    <cofactor evidence="1">
        <name>Mg(2+)</name>
        <dbReference type="ChEBI" id="CHEBI:18420"/>
    </cofactor>
</comment>
<comment type="catalytic activity">
    <reaction evidence="12">
        <text>small RNA 3'-end nucleotide + S-adenosyl-L-methionine = small RNA 3'-end 2'-O-methylnucleotide + S-adenosyl-L-homocysteine + H(+)</text>
        <dbReference type="Rhea" id="RHEA:37887"/>
        <dbReference type="Rhea" id="RHEA-COMP:10415"/>
        <dbReference type="Rhea" id="RHEA-COMP:10416"/>
        <dbReference type="ChEBI" id="CHEBI:15378"/>
        <dbReference type="ChEBI" id="CHEBI:57856"/>
        <dbReference type="ChEBI" id="CHEBI:59789"/>
        <dbReference type="ChEBI" id="CHEBI:74896"/>
        <dbReference type="ChEBI" id="CHEBI:74898"/>
        <dbReference type="EC" id="2.1.1.386"/>
    </reaction>
</comment>
<evidence type="ECO:0000256" key="3">
    <source>
        <dbReference type="ARBA" id="ARBA00021330"/>
    </source>
</evidence>
<dbReference type="GO" id="GO:0046872">
    <property type="term" value="F:metal ion binding"/>
    <property type="evidence" value="ECO:0007669"/>
    <property type="project" value="UniProtKB-KW"/>
</dbReference>
<comment type="caution">
    <text evidence="15">The sequence shown here is derived from an EMBL/GenBank/DDBJ whole genome shotgun (WGS) entry which is preliminary data.</text>
</comment>
<evidence type="ECO:0000256" key="7">
    <source>
        <dbReference type="ARBA" id="ARBA00022723"/>
    </source>
</evidence>
<evidence type="ECO:0000256" key="6">
    <source>
        <dbReference type="ARBA" id="ARBA00022691"/>
    </source>
</evidence>
<dbReference type="EMBL" id="POAF01000002">
    <property type="protein sequence ID" value="RBM02603.1"/>
    <property type="molecule type" value="Genomic_DNA"/>
</dbReference>
<keyword evidence="16" id="KW-1185">Reference proteome</keyword>
<evidence type="ECO:0000313" key="16">
    <source>
        <dbReference type="Proteomes" id="UP000252167"/>
    </source>
</evidence>
<keyword evidence="9" id="KW-0694">RNA-binding</keyword>
<dbReference type="GO" id="GO:0001510">
    <property type="term" value="P:RNA methylation"/>
    <property type="evidence" value="ECO:0007669"/>
    <property type="project" value="InterPro"/>
</dbReference>
<dbReference type="Proteomes" id="UP000252167">
    <property type="component" value="Unassembled WGS sequence"/>
</dbReference>
<evidence type="ECO:0000259" key="13">
    <source>
        <dbReference type="Pfam" id="PF08242"/>
    </source>
</evidence>
<feature type="domain" description="Methyltransferase type 12" evidence="13">
    <location>
        <begin position="295"/>
        <end position="384"/>
    </location>
</feature>
<dbReference type="InterPro" id="IPR038546">
    <property type="entry name" value="Hen1_N_sf"/>
</dbReference>
<reference evidence="15 16" key="1">
    <citation type="submission" date="2018-01" db="EMBL/GenBank/DDBJ databases">
        <title>Glutamicibacter soli strain NHPC-3 Whole genome sequence and assembly.</title>
        <authorList>
            <person name="Choudhury P."/>
            <person name="Gupta D."/>
            <person name="Sengupta K."/>
            <person name="Jawed A."/>
            <person name="Sultana N."/>
            <person name="Saha P."/>
        </authorList>
    </citation>
    <scope>NUCLEOTIDE SEQUENCE [LARGE SCALE GENOMIC DNA]</scope>
    <source>
        <strain evidence="15 16">NHPC-3</strain>
    </source>
</reference>
<dbReference type="Pfam" id="PF08242">
    <property type="entry name" value="Methyltransf_12"/>
    <property type="match status" value="1"/>
</dbReference>
<dbReference type="Gene3D" id="3.40.50.150">
    <property type="entry name" value="Vaccinia Virus protein VP39"/>
    <property type="match status" value="1"/>
</dbReference>
<dbReference type="InterPro" id="IPR024740">
    <property type="entry name" value="Hen1_N"/>
</dbReference>
<dbReference type="InterPro" id="IPR013217">
    <property type="entry name" value="Methyltransf_12"/>
</dbReference>
<dbReference type="CDD" id="cd02440">
    <property type="entry name" value="AdoMet_MTases"/>
    <property type="match status" value="1"/>
</dbReference>
<dbReference type="EC" id="2.1.1.386" evidence="11"/>
<dbReference type="GO" id="GO:0003723">
    <property type="term" value="F:RNA binding"/>
    <property type="evidence" value="ECO:0007669"/>
    <property type="project" value="UniProtKB-KW"/>
</dbReference>
<dbReference type="InterPro" id="IPR029063">
    <property type="entry name" value="SAM-dependent_MTases_sf"/>
</dbReference>
<keyword evidence="6" id="KW-0949">S-adenosyl-L-methionine</keyword>
<evidence type="ECO:0000259" key="14">
    <source>
        <dbReference type="Pfam" id="PF12623"/>
    </source>
</evidence>